<dbReference type="EMBL" id="PGEZ01000001">
    <property type="protein sequence ID" value="PJJ56041.1"/>
    <property type="molecule type" value="Genomic_DNA"/>
</dbReference>
<dbReference type="PANTHER" id="PTHR43734:SF1">
    <property type="entry name" value="PHYTOENE DESATURASE"/>
    <property type="match status" value="1"/>
</dbReference>
<organism evidence="2 3">
    <name type="scientific">Mumia flava</name>
    <dbReference type="NCBI Taxonomy" id="1348852"/>
    <lineage>
        <taxon>Bacteria</taxon>
        <taxon>Bacillati</taxon>
        <taxon>Actinomycetota</taxon>
        <taxon>Actinomycetes</taxon>
        <taxon>Propionibacteriales</taxon>
        <taxon>Nocardioidaceae</taxon>
        <taxon>Mumia</taxon>
    </lineage>
</organism>
<comment type="caution">
    <text evidence="2">The sequence shown here is derived from an EMBL/GenBank/DDBJ whole genome shotgun (WGS) entry which is preliminary data.</text>
</comment>
<sequence length="431" mass="46195">MVVVGGGLAGMAAAVRIAKLRHRVVLVEDADRVGGRLLPLVHDGFSFDHGSSEVTLPATLRDLFRKSGRPLDSELELVPLPVARRHVLGDGDVLDLPTGSRAAQTDAIDQVLGRGSGARWTRWLDAYTDVWEVLRTRALEQPFEGRAAFDNAQWRMLRPRAGLQRAARRGLRDPRLRALVIDRHRLDGEQPGLLPAFLGVLDLVERSFGRWRVVGGTSALVTALERRLAQRRVDVRTGVRALDVVGTDRVEGVRTADGVVSGDVVVWAAPAAPGGRRESDALPRVPAARTYLGLGPDAPRLEQETIVHDHAPLRISPSATHDGPGQAWTVEHLGAEDPVDALARHGLRLSAHVRARVDVSALDAVRDGGARYGWCWSGWRTGCTLPGVGRPRPAGLLRIGANAHPGASLEAVTLGAASAAETLRPPTSAAG</sequence>
<keyword evidence="3" id="KW-1185">Reference proteome</keyword>
<dbReference type="Pfam" id="PF01593">
    <property type="entry name" value="Amino_oxidase"/>
    <property type="match status" value="1"/>
</dbReference>
<gene>
    <name evidence="2" type="ORF">CLV56_0245</name>
</gene>
<proteinExistence type="predicted"/>
<dbReference type="Proteomes" id="UP000230842">
    <property type="component" value="Unassembled WGS sequence"/>
</dbReference>
<name>A0A2M9BDJ9_9ACTN</name>
<evidence type="ECO:0000313" key="2">
    <source>
        <dbReference type="EMBL" id="PJJ56041.1"/>
    </source>
</evidence>
<evidence type="ECO:0000313" key="3">
    <source>
        <dbReference type="Proteomes" id="UP000230842"/>
    </source>
</evidence>
<dbReference type="AlphaFoldDB" id="A0A2M9BDJ9"/>
<dbReference type="Gene3D" id="3.50.50.60">
    <property type="entry name" value="FAD/NAD(P)-binding domain"/>
    <property type="match status" value="2"/>
</dbReference>
<accession>A0A2M9BDJ9</accession>
<dbReference type="PANTHER" id="PTHR43734">
    <property type="entry name" value="PHYTOENE DESATURASE"/>
    <property type="match status" value="1"/>
</dbReference>
<feature type="domain" description="Amine oxidase" evidence="1">
    <location>
        <begin position="8"/>
        <end position="272"/>
    </location>
</feature>
<dbReference type="GO" id="GO:0016491">
    <property type="term" value="F:oxidoreductase activity"/>
    <property type="evidence" value="ECO:0007669"/>
    <property type="project" value="InterPro"/>
</dbReference>
<dbReference type="InterPro" id="IPR036188">
    <property type="entry name" value="FAD/NAD-bd_sf"/>
</dbReference>
<dbReference type="InterPro" id="IPR002937">
    <property type="entry name" value="Amino_oxidase"/>
</dbReference>
<evidence type="ECO:0000259" key="1">
    <source>
        <dbReference type="Pfam" id="PF01593"/>
    </source>
</evidence>
<protein>
    <submittedName>
        <fullName evidence="2">UDP-galactopyranose mutase</fullName>
    </submittedName>
</protein>
<reference evidence="2 3" key="1">
    <citation type="submission" date="2017-11" db="EMBL/GenBank/DDBJ databases">
        <title>Genomic Encyclopedia of Archaeal and Bacterial Type Strains, Phase II (KMG-II): From Individual Species to Whole Genera.</title>
        <authorList>
            <person name="Goeker M."/>
        </authorList>
    </citation>
    <scope>NUCLEOTIDE SEQUENCE [LARGE SCALE GENOMIC DNA]</scope>
    <source>
        <strain evidence="2 3">DSM 27763</strain>
    </source>
</reference>
<dbReference type="SUPFAM" id="SSF51905">
    <property type="entry name" value="FAD/NAD(P)-binding domain"/>
    <property type="match status" value="1"/>
</dbReference>
<dbReference type="Gene3D" id="3.30.9.10">
    <property type="entry name" value="D-Amino Acid Oxidase, subunit A, domain 2"/>
    <property type="match status" value="1"/>
</dbReference>